<dbReference type="AlphaFoldDB" id="A0A2H1VJS3"/>
<gene>
    <name evidence="1" type="ORF">SFRICE_012943</name>
</gene>
<name>A0A2H1VJS3_SPOFR</name>
<dbReference type="EMBL" id="ODYU01002941">
    <property type="protein sequence ID" value="SOQ41075.1"/>
    <property type="molecule type" value="Genomic_DNA"/>
</dbReference>
<evidence type="ECO:0000313" key="1">
    <source>
        <dbReference type="EMBL" id="SOQ41075.1"/>
    </source>
</evidence>
<organism evidence="1">
    <name type="scientific">Spodoptera frugiperda</name>
    <name type="common">Fall armyworm</name>
    <dbReference type="NCBI Taxonomy" id="7108"/>
    <lineage>
        <taxon>Eukaryota</taxon>
        <taxon>Metazoa</taxon>
        <taxon>Ecdysozoa</taxon>
        <taxon>Arthropoda</taxon>
        <taxon>Hexapoda</taxon>
        <taxon>Insecta</taxon>
        <taxon>Pterygota</taxon>
        <taxon>Neoptera</taxon>
        <taxon>Endopterygota</taxon>
        <taxon>Lepidoptera</taxon>
        <taxon>Glossata</taxon>
        <taxon>Ditrysia</taxon>
        <taxon>Noctuoidea</taxon>
        <taxon>Noctuidae</taxon>
        <taxon>Amphipyrinae</taxon>
        <taxon>Spodoptera</taxon>
    </lineage>
</organism>
<accession>A0A2H1VJS3</accession>
<reference evidence="1" key="1">
    <citation type="submission" date="2016-07" db="EMBL/GenBank/DDBJ databases">
        <authorList>
            <person name="Bretaudeau A."/>
        </authorList>
    </citation>
    <scope>NUCLEOTIDE SEQUENCE</scope>
    <source>
        <strain evidence="1">Rice</strain>
        <tissue evidence="1">Whole body</tissue>
    </source>
</reference>
<sequence>MVIGESGLRRMGSGVIGPPLVNEQTYHLMVSNRCRPWTLETPEALQVCCRPFRGRDLRVVGESGIGKEDNSPFGNPTTVVVSHRFSTLPWYHSGRAGPAVPKHGSPTHIVYGSPDGKQSPLPMDTRNTRGVISCKRADHLMVSNRRRPWTLETLEALQVLCRHFGGLLGNRGLGKIGKGGNWDIDKLNKGSQVRLPIKRSGKQVTGTVVARSLELCPVYGNRLIPYYMGLITQILKTLPLVLSIPVVASVVLPTSVLKPPSKYQVVKPRWSSGGFDSRVGQSITGLFLDFEKNFSISTESGIVPSIWLWTHPLLHRIYNTSGKKVGVYCIAALRAVMCFSAYLFGIKRRDIVYNPNEQKVGRKLPDTITAWSEDTALLRELYSPKVH</sequence>
<proteinExistence type="predicted"/>
<protein>
    <submittedName>
        <fullName evidence="1">SFRICE_012943</fullName>
    </submittedName>
</protein>